<gene>
    <name evidence="2" type="ORF">BaRGS_00018937</name>
</gene>
<sequence>MPGEKCFSYHCPHHATMRDCLQGTWQCDAGESISHCLTAHSHNAPDCDPSDHDKICTWCCEDEVCVRTLASGVYVVPDGYTTPPPPATTSPPPTTQQPLWTTTTTPPPPGKSS</sequence>
<dbReference type="AlphaFoldDB" id="A0ABD0KRL3"/>
<accession>A0ABD0KRL3</accession>
<feature type="region of interest" description="Disordered" evidence="1">
    <location>
        <begin position="76"/>
        <end position="113"/>
    </location>
</feature>
<evidence type="ECO:0000313" key="2">
    <source>
        <dbReference type="EMBL" id="KAK7489755.1"/>
    </source>
</evidence>
<keyword evidence="3" id="KW-1185">Reference proteome</keyword>
<organism evidence="2 3">
    <name type="scientific">Batillaria attramentaria</name>
    <dbReference type="NCBI Taxonomy" id="370345"/>
    <lineage>
        <taxon>Eukaryota</taxon>
        <taxon>Metazoa</taxon>
        <taxon>Spiralia</taxon>
        <taxon>Lophotrochozoa</taxon>
        <taxon>Mollusca</taxon>
        <taxon>Gastropoda</taxon>
        <taxon>Caenogastropoda</taxon>
        <taxon>Sorbeoconcha</taxon>
        <taxon>Cerithioidea</taxon>
        <taxon>Batillariidae</taxon>
        <taxon>Batillaria</taxon>
    </lineage>
</organism>
<protein>
    <submittedName>
        <fullName evidence="2">Uncharacterized protein</fullName>
    </submittedName>
</protein>
<evidence type="ECO:0000256" key="1">
    <source>
        <dbReference type="SAM" id="MobiDB-lite"/>
    </source>
</evidence>
<comment type="caution">
    <text evidence="2">The sequence shown here is derived from an EMBL/GenBank/DDBJ whole genome shotgun (WGS) entry which is preliminary data.</text>
</comment>
<feature type="compositionally biased region" description="Pro residues" evidence="1">
    <location>
        <begin position="82"/>
        <end position="95"/>
    </location>
</feature>
<proteinExistence type="predicted"/>
<dbReference type="Proteomes" id="UP001519460">
    <property type="component" value="Unassembled WGS sequence"/>
</dbReference>
<name>A0ABD0KRL3_9CAEN</name>
<reference evidence="2 3" key="1">
    <citation type="journal article" date="2023" name="Sci. Data">
        <title>Genome assembly of the Korean intertidal mud-creeper Batillaria attramentaria.</title>
        <authorList>
            <person name="Patra A.K."/>
            <person name="Ho P.T."/>
            <person name="Jun S."/>
            <person name="Lee S.J."/>
            <person name="Kim Y."/>
            <person name="Won Y.J."/>
        </authorList>
    </citation>
    <scope>NUCLEOTIDE SEQUENCE [LARGE SCALE GENOMIC DNA]</scope>
    <source>
        <strain evidence="2">Wonlab-2016</strain>
    </source>
</reference>
<dbReference type="EMBL" id="JACVVK020000134">
    <property type="protein sequence ID" value="KAK7489755.1"/>
    <property type="molecule type" value="Genomic_DNA"/>
</dbReference>
<evidence type="ECO:0000313" key="3">
    <source>
        <dbReference type="Proteomes" id="UP001519460"/>
    </source>
</evidence>